<feature type="compositionally biased region" description="Basic and acidic residues" evidence="1">
    <location>
        <begin position="167"/>
        <end position="188"/>
    </location>
</feature>
<gene>
    <name evidence="2" type="ORF">I79_009870</name>
</gene>
<dbReference type="InParanoid" id="G3HGX6"/>
<feature type="compositionally biased region" description="Basic residues" evidence="1">
    <location>
        <begin position="91"/>
        <end position="100"/>
    </location>
</feature>
<organism evidence="2 3">
    <name type="scientific">Cricetulus griseus</name>
    <name type="common">Chinese hamster</name>
    <name type="synonym">Cricetulus barabensis griseus</name>
    <dbReference type="NCBI Taxonomy" id="10029"/>
    <lineage>
        <taxon>Eukaryota</taxon>
        <taxon>Metazoa</taxon>
        <taxon>Chordata</taxon>
        <taxon>Craniata</taxon>
        <taxon>Vertebrata</taxon>
        <taxon>Euteleostomi</taxon>
        <taxon>Mammalia</taxon>
        <taxon>Eutheria</taxon>
        <taxon>Euarchontoglires</taxon>
        <taxon>Glires</taxon>
        <taxon>Rodentia</taxon>
        <taxon>Myomorpha</taxon>
        <taxon>Muroidea</taxon>
        <taxon>Cricetidae</taxon>
        <taxon>Cricetinae</taxon>
        <taxon>Cricetulus</taxon>
    </lineage>
</organism>
<dbReference type="Proteomes" id="UP000001075">
    <property type="component" value="Unassembled WGS sequence"/>
</dbReference>
<evidence type="ECO:0000256" key="1">
    <source>
        <dbReference type="SAM" id="MobiDB-lite"/>
    </source>
</evidence>
<proteinExistence type="predicted"/>
<dbReference type="EMBL" id="JH000364">
    <property type="protein sequence ID" value="EGW11062.1"/>
    <property type="molecule type" value="Genomic_DNA"/>
</dbReference>
<feature type="compositionally biased region" description="Basic residues" evidence="1">
    <location>
        <begin position="114"/>
        <end position="123"/>
    </location>
</feature>
<reference evidence="3" key="1">
    <citation type="journal article" date="2011" name="Nat. Biotechnol.">
        <title>The genomic sequence of the Chinese hamster ovary (CHO)-K1 cell line.</title>
        <authorList>
            <person name="Xu X."/>
            <person name="Nagarajan H."/>
            <person name="Lewis N.E."/>
            <person name="Pan S."/>
            <person name="Cai Z."/>
            <person name="Liu X."/>
            <person name="Chen W."/>
            <person name="Xie M."/>
            <person name="Wang W."/>
            <person name="Hammond S."/>
            <person name="Andersen M.R."/>
            <person name="Neff N."/>
            <person name="Passarelli B."/>
            <person name="Koh W."/>
            <person name="Fan H.C."/>
            <person name="Wang J."/>
            <person name="Gui Y."/>
            <person name="Lee K.H."/>
            <person name="Betenbaugh M.J."/>
            <person name="Quake S.R."/>
            <person name="Famili I."/>
            <person name="Palsson B.O."/>
            <person name="Wang J."/>
        </authorList>
    </citation>
    <scope>NUCLEOTIDE SEQUENCE [LARGE SCALE GENOMIC DNA]</scope>
    <source>
        <strain evidence="3">CHO K1 cell line</strain>
    </source>
</reference>
<evidence type="ECO:0000313" key="2">
    <source>
        <dbReference type="EMBL" id="EGW11062.1"/>
    </source>
</evidence>
<feature type="compositionally biased region" description="Pro residues" evidence="1">
    <location>
        <begin position="1"/>
        <end position="17"/>
    </location>
</feature>
<sequence>MGHLPPPEIPARTPAPRPSHVLPRGLYLECRGPEATAGPAGGPAGAATTTRTQGLHSRPDPGQPGPHNSTRRRPAARPHALFRDPSDRGRKGPRGPRRHFLGAVTPLAGIGLRPWRRSARPRLRAPSGSTRLPPSCAAQGHLPRPPGPRGHLQSRHGTSAEASETAGLERRAAQQAEEIKRPPRRGEARAALPSWPHACASAATWVSRSARQVCPRHA</sequence>
<protein>
    <submittedName>
        <fullName evidence="2">Uncharacterized protein</fullName>
    </submittedName>
</protein>
<evidence type="ECO:0000313" key="3">
    <source>
        <dbReference type="Proteomes" id="UP000001075"/>
    </source>
</evidence>
<name>G3HGX6_CRIGR</name>
<feature type="region of interest" description="Disordered" evidence="1">
    <location>
        <begin position="1"/>
        <end position="192"/>
    </location>
</feature>
<accession>G3HGX6</accession>
<dbReference type="AlphaFoldDB" id="G3HGX6"/>
<feature type="compositionally biased region" description="Basic and acidic residues" evidence="1">
    <location>
        <begin position="81"/>
        <end position="90"/>
    </location>
</feature>